<dbReference type="OrthoDB" id="9800332at2"/>
<dbReference type="Proteomes" id="UP000009885">
    <property type="component" value="Unassembled WGS sequence"/>
</dbReference>
<dbReference type="PROSITE" id="PS01128">
    <property type="entry name" value="SHIKIMATE_KINASE"/>
    <property type="match status" value="1"/>
</dbReference>
<evidence type="ECO:0000256" key="11">
    <source>
        <dbReference type="HAMAP-Rule" id="MF_00109"/>
    </source>
</evidence>
<dbReference type="Gene3D" id="3.40.50.300">
    <property type="entry name" value="P-loop containing nucleotide triphosphate hydrolases"/>
    <property type="match status" value="1"/>
</dbReference>
<accession>K9AR13</accession>
<dbReference type="STRING" id="1229783.C273_03200"/>
<sequence>MERNEPIILVGFMGTGKTTLGEYLAEKLQATFIDLDHYIVVNENRSIPEIFDQDGESHFRKLEHDYLKDCMHQYDIIATGGGIIESDTSLKLLESCQNVVWLDCDIDTIYHRVNTDSNRPNANGKTLDELKNLYCSRHSRYNEIAFIKVNTNQVIHDSYQEIMNQINANDQC</sequence>
<comment type="cofactor">
    <cofactor evidence="11">
        <name>Mg(2+)</name>
        <dbReference type="ChEBI" id="CHEBI:18420"/>
    </cofactor>
    <text evidence="11">Binds 1 Mg(2+) ion per subunit.</text>
</comment>
<dbReference type="RefSeq" id="WP_009382529.1">
    <property type="nucleotide sequence ID" value="NZ_AMSQ01000004.1"/>
</dbReference>
<comment type="pathway">
    <text evidence="1 11">Metabolic intermediate biosynthesis; chorismate biosynthesis; chorismate from D-erythrose 4-phosphate and phosphoenolpyruvate: step 5/7.</text>
</comment>
<dbReference type="InterPro" id="IPR023000">
    <property type="entry name" value="Shikimate_kinase_CS"/>
</dbReference>
<keyword evidence="4 11" id="KW-0028">Amino-acid biosynthesis</keyword>
<dbReference type="GO" id="GO:0005524">
    <property type="term" value="F:ATP binding"/>
    <property type="evidence" value="ECO:0007669"/>
    <property type="project" value="UniProtKB-UniRule"/>
</dbReference>
<name>K9AR13_9STAP</name>
<keyword evidence="6 11" id="KW-0547">Nucleotide-binding</keyword>
<keyword evidence="11" id="KW-0460">Magnesium</keyword>
<comment type="catalytic activity">
    <reaction evidence="10 11">
        <text>shikimate + ATP = 3-phosphoshikimate + ADP + H(+)</text>
        <dbReference type="Rhea" id="RHEA:13121"/>
        <dbReference type="ChEBI" id="CHEBI:15378"/>
        <dbReference type="ChEBI" id="CHEBI:30616"/>
        <dbReference type="ChEBI" id="CHEBI:36208"/>
        <dbReference type="ChEBI" id="CHEBI:145989"/>
        <dbReference type="ChEBI" id="CHEBI:456216"/>
        <dbReference type="EC" id="2.7.1.71"/>
    </reaction>
</comment>
<dbReference type="PANTHER" id="PTHR21087:SF16">
    <property type="entry name" value="SHIKIMATE KINASE 1, CHLOROPLASTIC"/>
    <property type="match status" value="1"/>
</dbReference>
<dbReference type="GO" id="GO:0005829">
    <property type="term" value="C:cytosol"/>
    <property type="evidence" value="ECO:0007669"/>
    <property type="project" value="TreeGrafter"/>
</dbReference>
<dbReference type="EC" id="2.7.1.71" evidence="3 11"/>
<evidence type="ECO:0000256" key="4">
    <source>
        <dbReference type="ARBA" id="ARBA00022605"/>
    </source>
</evidence>
<dbReference type="InterPro" id="IPR000623">
    <property type="entry name" value="Shikimate_kinase/TSH1"/>
</dbReference>
<comment type="caution">
    <text evidence="11">Lacks conserved residue(s) required for the propagation of feature annotation.</text>
</comment>
<proteinExistence type="inferred from homology"/>
<dbReference type="GO" id="GO:0000287">
    <property type="term" value="F:magnesium ion binding"/>
    <property type="evidence" value="ECO:0007669"/>
    <property type="project" value="UniProtKB-UniRule"/>
</dbReference>
<dbReference type="SUPFAM" id="SSF52540">
    <property type="entry name" value="P-loop containing nucleoside triphosphate hydrolases"/>
    <property type="match status" value="1"/>
</dbReference>
<dbReference type="GO" id="GO:0004765">
    <property type="term" value="F:shikimate kinase activity"/>
    <property type="evidence" value="ECO:0007669"/>
    <property type="project" value="UniProtKB-UniRule"/>
</dbReference>
<comment type="subcellular location">
    <subcellularLocation>
        <location evidence="11">Cytoplasm</location>
    </subcellularLocation>
</comment>
<organism evidence="12 13">
    <name type="scientific">Staphylococcus massiliensis S46</name>
    <dbReference type="NCBI Taxonomy" id="1229783"/>
    <lineage>
        <taxon>Bacteria</taxon>
        <taxon>Bacillati</taxon>
        <taxon>Bacillota</taxon>
        <taxon>Bacilli</taxon>
        <taxon>Bacillales</taxon>
        <taxon>Staphylococcaceae</taxon>
        <taxon>Staphylococcus</taxon>
    </lineage>
</organism>
<dbReference type="HAMAP" id="MF_00109">
    <property type="entry name" value="Shikimate_kinase"/>
    <property type="match status" value="1"/>
</dbReference>
<keyword evidence="9 11" id="KW-0057">Aromatic amino acid biosynthesis</keyword>
<feature type="binding site" evidence="11">
    <location>
        <begin position="14"/>
        <end position="19"/>
    </location>
    <ligand>
        <name>ATP</name>
        <dbReference type="ChEBI" id="CHEBI:30616"/>
    </ligand>
</feature>
<feature type="binding site" evidence="11">
    <location>
        <position position="36"/>
    </location>
    <ligand>
        <name>substrate</name>
    </ligand>
</feature>
<evidence type="ECO:0000256" key="8">
    <source>
        <dbReference type="ARBA" id="ARBA00022840"/>
    </source>
</evidence>
<gene>
    <name evidence="11" type="primary">aroK</name>
    <name evidence="12" type="ORF">C273_03200</name>
</gene>
<dbReference type="CDD" id="cd00464">
    <property type="entry name" value="SK"/>
    <property type="match status" value="1"/>
</dbReference>
<evidence type="ECO:0000256" key="3">
    <source>
        <dbReference type="ARBA" id="ARBA00012154"/>
    </source>
</evidence>
<keyword evidence="11" id="KW-0479">Metal-binding</keyword>
<dbReference type="InterPro" id="IPR031322">
    <property type="entry name" value="Shikimate/glucono_kinase"/>
</dbReference>
<keyword evidence="11" id="KW-0963">Cytoplasm</keyword>
<dbReference type="PANTHER" id="PTHR21087">
    <property type="entry name" value="SHIKIMATE KINASE"/>
    <property type="match status" value="1"/>
</dbReference>
<reference evidence="12 13" key="1">
    <citation type="journal article" date="2013" name="Genome Announc.">
        <title>Genome Sequence of Staphylococcus massiliensis Strain S46, Isolated from the Surface of Healthy Human Skin.</title>
        <authorList>
            <person name="Srivastav R."/>
            <person name="Singh A."/>
            <person name="Jangir P.K."/>
            <person name="Kumari C."/>
            <person name="Muduli S."/>
            <person name="Sharma R."/>
        </authorList>
    </citation>
    <scope>NUCLEOTIDE SEQUENCE [LARGE SCALE GENOMIC DNA]</scope>
    <source>
        <strain evidence="12 13">S46</strain>
    </source>
</reference>
<evidence type="ECO:0000256" key="1">
    <source>
        <dbReference type="ARBA" id="ARBA00004842"/>
    </source>
</evidence>
<dbReference type="GO" id="GO:0008652">
    <property type="term" value="P:amino acid biosynthetic process"/>
    <property type="evidence" value="ECO:0007669"/>
    <property type="project" value="UniProtKB-KW"/>
</dbReference>
<evidence type="ECO:0000313" key="13">
    <source>
        <dbReference type="Proteomes" id="UP000009885"/>
    </source>
</evidence>
<comment type="caution">
    <text evidence="12">The sequence shown here is derived from an EMBL/GenBank/DDBJ whole genome shotgun (WGS) entry which is preliminary data.</text>
</comment>
<evidence type="ECO:0000313" key="12">
    <source>
        <dbReference type="EMBL" id="EKU49868.1"/>
    </source>
</evidence>
<dbReference type="PATRIC" id="fig|1229783.3.peg.645"/>
<feature type="binding site" evidence="11">
    <location>
        <position position="137"/>
    </location>
    <ligand>
        <name>substrate</name>
    </ligand>
</feature>
<evidence type="ECO:0000256" key="2">
    <source>
        <dbReference type="ARBA" id="ARBA00006997"/>
    </source>
</evidence>
<feature type="binding site" evidence="11">
    <location>
        <position position="119"/>
    </location>
    <ligand>
        <name>ATP</name>
        <dbReference type="ChEBI" id="CHEBI:30616"/>
    </ligand>
</feature>
<feature type="binding site" evidence="11">
    <location>
        <position position="60"/>
    </location>
    <ligand>
        <name>substrate</name>
    </ligand>
</feature>
<keyword evidence="7 11" id="KW-0418">Kinase</keyword>
<keyword evidence="13" id="KW-1185">Reference proteome</keyword>
<comment type="function">
    <text evidence="11">Catalyzes the specific phosphorylation of the 3-hydroxyl group of shikimic acid using ATP as a cosubstrate.</text>
</comment>
<feature type="binding site" evidence="11">
    <location>
        <position position="18"/>
    </location>
    <ligand>
        <name>Mg(2+)</name>
        <dbReference type="ChEBI" id="CHEBI:18420"/>
    </ligand>
</feature>
<protein>
    <recommendedName>
        <fullName evidence="3 11">Shikimate kinase</fullName>
        <shortName evidence="11">SK</shortName>
        <ecNumber evidence="3 11">2.7.1.71</ecNumber>
    </recommendedName>
</protein>
<dbReference type="EMBL" id="AMSQ01000004">
    <property type="protein sequence ID" value="EKU49868.1"/>
    <property type="molecule type" value="Genomic_DNA"/>
</dbReference>
<dbReference type="UniPathway" id="UPA00053">
    <property type="reaction ID" value="UER00088"/>
</dbReference>
<evidence type="ECO:0000256" key="6">
    <source>
        <dbReference type="ARBA" id="ARBA00022741"/>
    </source>
</evidence>
<evidence type="ECO:0000256" key="5">
    <source>
        <dbReference type="ARBA" id="ARBA00022679"/>
    </source>
</evidence>
<evidence type="ECO:0000256" key="10">
    <source>
        <dbReference type="ARBA" id="ARBA00048567"/>
    </source>
</evidence>
<comment type="subunit">
    <text evidence="11">Monomer.</text>
</comment>
<comment type="similarity">
    <text evidence="2 11">Belongs to the shikimate kinase family.</text>
</comment>
<dbReference type="GO" id="GO:0009423">
    <property type="term" value="P:chorismate biosynthetic process"/>
    <property type="evidence" value="ECO:0007669"/>
    <property type="project" value="UniProtKB-UniRule"/>
</dbReference>
<dbReference type="Pfam" id="PF01202">
    <property type="entry name" value="SKI"/>
    <property type="match status" value="1"/>
</dbReference>
<dbReference type="AlphaFoldDB" id="K9AR13"/>
<dbReference type="InterPro" id="IPR027417">
    <property type="entry name" value="P-loop_NTPase"/>
</dbReference>
<dbReference type="PRINTS" id="PR01100">
    <property type="entry name" value="SHIKIMTKNASE"/>
</dbReference>
<dbReference type="GO" id="GO:0009073">
    <property type="term" value="P:aromatic amino acid family biosynthetic process"/>
    <property type="evidence" value="ECO:0007669"/>
    <property type="project" value="UniProtKB-KW"/>
</dbReference>
<evidence type="ECO:0000256" key="7">
    <source>
        <dbReference type="ARBA" id="ARBA00022777"/>
    </source>
</evidence>
<dbReference type="eggNOG" id="COG0703">
    <property type="taxonomic scope" value="Bacteria"/>
</dbReference>
<feature type="binding site" evidence="11">
    <location>
        <position position="81"/>
    </location>
    <ligand>
        <name>substrate</name>
    </ligand>
</feature>
<keyword evidence="8 11" id="KW-0067">ATP-binding</keyword>
<evidence type="ECO:0000256" key="9">
    <source>
        <dbReference type="ARBA" id="ARBA00023141"/>
    </source>
</evidence>
<keyword evidence="5 11" id="KW-0808">Transferase</keyword>